<dbReference type="InterPro" id="IPR036689">
    <property type="entry name" value="ESAT-6-like_sf"/>
</dbReference>
<dbReference type="Pfam" id="PF06013">
    <property type="entry name" value="WXG100"/>
    <property type="match status" value="1"/>
</dbReference>
<reference evidence="2 3" key="1">
    <citation type="submission" date="2019-06" db="EMBL/GenBank/DDBJ databases">
        <title>Sequencing the genomes of 1000 actinobacteria strains.</title>
        <authorList>
            <person name="Klenk H.-P."/>
        </authorList>
    </citation>
    <scope>NUCLEOTIDE SEQUENCE [LARGE SCALE GENOMIC DNA]</scope>
    <source>
        <strain evidence="2 3">DSM 44826</strain>
    </source>
</reference>
<dbReference type="SUPFAM" id="SSF140453">
    <property type="entry name" value="EsxAB dimer-like"/>
    <property type="match status" value="1"/>
</dbReference>
<dbReference type="AlphaFoldDB" id="A0A561UE60"/>
<gene>
    <name evidence="2" type="ORF">FHX73_111453</name>
</gene>
<proteinExistence type="inferred from homology"/>
<dbReference type="Proteomes" id="UP000317940">
    <property type="component" value="Unassembled WGS sequence"/>
</dbReference>
<dbReference type="InterPro" id="IPR010310">
    <property type="entry name" value="T7SS_ESAT-6-like"/>
</dbReference>
<name>A0A561UE60_9ACTN</name>
<sequence>MAGTFTTTAEEMRAFSKHINDVAGQIQSEIGKLNSLIDEIAAGWQGQAATAYHTLQSQWNDDATALNKVLLDIAGAIDTTTKNYSQTESAQSGNFGGSAA</sequence>
<accession>A0A561UE60</accession>
<dbReference type="OrthoDB" id="3253863at2"/>
<evidence type="ECO:0000313" key="2">
    <source>
        <dbReference type="EMBL" id="TWF97662.1"/>
    </source>
</evidence>
<evidence type="ECO:0000256" key="1">
    <source>
        <dbReference type="RuleBase" id="RU362001"/>
    </source>
</evidence>
<evidence type="ECO:0000313" key="3">
    <source>
        <dbReference type="Proteomes" id="UP000317940"/>
    </source>
</evidence>
<dbReference type="NCBIfam" id="TIGR03930">
    <property type="entry name" value="WXG100_ESAT6"/>
    <property type="match status" value="1"/>
</dbReference>
<dbReference type="RefSeq" id="WP_145904199.1">
    <property type="nucleotide sequence ID" value="NZ_BAAAMZ010000044.1"/>
</dbReference>
<comment type="caution">
    <text evidence="2">The sequence shown here is derived from an EMBL/GenBank/DDBJ whole genome shotgun (WGS) entry which is preliminary data.</text>
</comment>
<keyword evidence="3" id="KW-1185">Reference proteome</keyword>
<dbReference type="EMBL" id="VIWT01000001">
    <property type="protein sequence ID" value="TWF97662.1"/>
    <property type="molecule type" value="Genomic_DNA"/>
</dbReference>
<organism evidence="2 3">
    <name type="scientific">Kitasatospora viridis</name>
    <dbReference type="NCBI Taxonomy" id="281105"/>
    <lineage>
        <taxon>Bacteria</taxon>
        <taxon>Bacillati</taxon>
        <taxon>Actinomycetota</taxon>
        <taxon>Actinomycetes</taxon>
        <taxon>Kitasatosporales</taxon>
        <taxon>Streptomycetaceae</taxon>
        <taxon>Kitasatospora</taxon>
    </lineage>
</organism>
<dbReference type="Gene3D" id="1.10.287.1060">
    <property type="entry name" value="ESAT-6-like"/>
    <property type="match status" value="1"/>
</dbReference>
<comment type="similarity">
    <text evidence="1">Belongs to the WXG100 family.</text>
</comment>
<protein>
    <recommendedName>
        <fullName evidence="1">ESAT-6-like protein</fullName>
    </recommendedName>
</protein>